<dbReference type="CDD" id="cd02669">
    <property type="entry name" value="Peptidase_C19M"/>
    <property type="match status" value="1"/>
</dbReference>
<evidence type="ECO:0000259" key="13">
    <source>
        <dbReference type="PROSITE" id="PS50271"/>
    </source>
</evidence>
<evidence type="ECO:0000256" key="2">
    <source>
        <dbReference type="ARBA" id="ARBA00009085"/>
    </source>
</evidence>
<evidence type="ECO:0000256" key="8">
    <source>
        <dbReference type="ARBA" id="ARBA00023187"/>
    </source>
</evidence>
<dbReference type="InterPro" id="IPR050185">
    <property type="entry name" value="Ub_carboxyl-term_hydrolase"/>
</dbReference>
<keyword evidence="3" id="KW-0507">mRNA processing</keyword>
<evidence type="ECO:0000256" key="10">
    <source>
        <dbReference type="PROSITE-ProRule" id="PRU00502"/>
    </source>
</evidence>
<dbReference type="FunFam" id="3.30.40.10:FF:000068">
    <property type="entry name" value="U4/U6.U5 tri-snRNP-associated protein 2"/>
    <property type="match status" value="1"/>
</dbReference>
<comment type="similarity">
    <text evidence="2">Belongs to the peptidase C19 family.</text>
</comment>
<accession>A0AAD4PXF6</accession>
<dbReference type="Proteomes" id="UP001201262">
    <property type="component" value="Unassembled WGS sequence"/>
</dbReference>
<evidence type="ECO:0000256" key="5">
    <source>
        <dbReference type="ARBA" id="ARBA00022728"/>
    </source>
</evidence>
<feature type="compositionally biased region" description="Acidic residues" evidence="11">
    <location>
        <begin position="53"/>
        <end position="62"/>
    </location>
</feature>
<protein>
    <submittedName>
        <fullName evidence="14">SnRNP assembly factor</fullName>
    </submittedName>
</protein>
<organism evidence="14 15">
    <name type="scientific">Talaromyces proteolyticus</name>
    <dbReference type="NCBI Taxonomy" id="1131652"/>
    <lineage>
        <taxon>Eukaryota</taxon>
        <taxon>Fungi</taxon>
        <taxon>Dikarya</taxon>
        <taxon>Ascomycota</taxon>
        <taxon>Pezizomycotina</taxon>
        <taxon>Eurotiomycetes</taxon>
        <taxon>Eurotiomycetidae</taxon>
        <taxon>Eurotiales</taxon>
        <taxon>Trichocomaceae</taxon>
        <taxon>Talaromyces</taxon>
        <taxon>Talaromyces sect. Bacilispori</taxon>
    </lineage>
</organism>
<feature type="region of interest" description="Disordered" evidence="11">
    <location>
        <begin position="1"/>
        <end position="88"/>
    </location>
</feature>
<dbReference type="GO" id="GO:0008270">
    <property type="term" value="F:zinc ion binding"/>
    <property type="evidence" value="ECO:0007669"/>
    <property type="project" value="UniProtKB-KW"/>
</dbReference>
<evidence type="ECO:0000259" key="12">
    <source>
        <dbReference type="PROSITE" id="PS50235"/>
    </source>
</evidence>
<dbReference type="InterPro" id="IPR038765">
    <property type="entry name" value="Papain-like_cys_pep_sf"/>
</dbReference>
<dbReference type="InterPro" id="IPR001394">
    <property type="entry name" value="Peptidase_C19_UCH"/>
</dbReference>
<dbReference type="InterPro" id="IPR028889">
    <property type="entry name" value="USP"/>
</dbReference>
<dbReference type="SMART" id="SM00290">
    <property type="entry name" value="ZnF_UBP"/>
    <property type="match status" value="1"/>
</dbReference>
<feature type="domain" description="UBP-type" evidence="13">
    <location>
        <begin position="90"/>
        <end position="187"/>
    </location>
</feature>
<sequence>MAKRHADQDLEVEAGVNSPASKKPRFATVDAPLNGRAPEEDGLNGHDIVDAAILEEEELQEAEQDRPESPDLDETLPTAPQRQSQPVDGYGDLYLDTINRAVLDFDFEKLCSISLSNINVYACLVCGKYFQGRGNKSHAYFHALEVGHHVYVNMETKKVYVLPEGYEVKSKSLDDIKYVVDPTYTKQEVMKLDKEVLDAWNLLGKKYRPGYVGMNNIKANDYLNVVVQVLAHVTPLRNFFLLHNFPVPGSPQLSLRFSTLVRKLWNPKAFKSHVSPHELLQEIALRSSKRFTLTHQSDPVEFLSWFLNNLHLSLGGSKKPSKTPTSVIQQAFQGHLRIESQAITAHSDTTNSRLVFAESSQTNTQISPFLILTLDLPPTPLFQSSNRESIIPQVPLTTLLNKYNGLTASEKLSHRVRHRLLHPLPPYLLFHIKRFSKNKFVSERNPTIVTFPSPRSLDMSPYVEPNPNIWPPGEPIIYDLVANIILDADAPAPGAGEETAAVDKGVAAAGGTSTASSAATGAGAGSEKVSWLVQLHDKAMAAENAKHQQQQNHPQAQQRGPEWLEIQDLYVQRTESETLFTRESYLMVWERRKTKGKAAASK</sequence>
<dbReference type="InterPro" id="IPR013083">
    <property type="entry name" value="Znf_RING/FYVE/PHD"/>
</dbReference>
<keyword evidence="6 10" id="KW-0863">Zinc-finger</keyword>
<evidence type="ECO:0000313" key="15">
    <source>
        <dbReference type="Proteomes" id="UP001201262"/>
    </source>
</evidence>
<evidence type="ECO:0000256" key="3">
    <source>
        <dbReference type="ARBA" id="ARBA00022664"/>
    </source>
</evidence>
<gene>
    <name evidence="14" type="ORF">BGW36DRAFT_383360</name>
</gene>
<dbReference type="EMBL" id="JAJTJA010000009">
    <property type="protein sequence ID" value="KAH8693610.1"/>
    <property type="molecule type" value="Genomic_DNA"/>
</dbReference>
<dbReference type="InterPro" id="IPR001607">
    <property type="entry name" value="Znf_UBP"/>
</dbReference>
<evidence type="ECO:0000256" key="1">
    <source>
        <dbReference type="ARBA" id="ARBA00004123"/>
    </source>
</evidence>
<keyword evidence="5" id="KW-0747">Spliceosome</keyword>
<name>A0AAD4PXF6_9EURO</name>
<dbReference type="PANTHER" id="PTHR21646:SF16">
    <property type="entry name" value="U4_U6.U5 TRI-SNRNP-ASSOCIATED PROTEIN 2"/>
    <property type="match status" value="1"/>
</dbReference>
<dbReference type="PROSITE" id="PS50271">
    <property type="entry name" value="ZF_UBP"/>
    <property type="match status" value="1"/>
</dbReference>
<evidence type="ECO:0000256" key="7">
    <source>
        <dbReference type="ARBA" id="ARBA00022833"/>
    </source>
</evidence>
<keyword evidence="8" id="KW-0508">mRNA splicing</keyword>
<evidence type="ECO:0000256" key="9">
    <source>
        <dbReference type="ARBA" id="ARBA00023242"/>
    </source>
</evidence>
<dbReference type="SUPFAM" id="SSF57850">
    <property type="entry name" value="RING/U-box"/>
    <property type="match status" value="1"/>
</dbReference>
<dbReference type="RefSeq" id="XP_046069280.1">
    <property type="nucleotide sequence ID" value="XM_046216649.1"/>
</dbReference>
<keyword evidence="15" id="KW-1185">Reference proteome</keyword>
<evidence type="ECO:0000313" key="14">
    <source>
        <dbReference type="EMBL" id="KAH8693610.1"/>
    </source>
</evidence>
<dbReference type="PANTHER" id="PTHR21646">
    <property type="entry name" value="UBIQUITIN CARBOXYL-TERMINAL HYDROLASE"/>
    <property type="match status" value="1"/>
</dbReference>
<dbReference type="GO" id="GO:0000245">
    <property type="term" value="P:spliceosomal complex assembly"/>
    <property type="evidence" value="ECO:0007669"/>
    <property type="project" value="InterPro"/>
</dbReference>
<keyword evidence="9" id="KW-0539">Nucleus</keyword>
<dbReference type="InterPro" id="IPR033809">
    <property type="entry name" value="USP39"/>
</dbReference>
<reference evidence="14" key="1">
    <citation type="submission" date="2021-12" db="EMBL/GenBank/DDBJ databases">
        <title>Convergent genome expansion in fungi linked to evolution of root-endophyte symbiosis.</title>
        <authorList>
            <consortium name="DOE Joint Genome Institute"/>
            <person name="Ke Y.-H."/>
            <person name="Bonito G."/>
            <person name="Liao H.-L."/>
            <person name="Looney B."/>
            <person name="Rojas-Flechas A."/>
            <person name="Nash J."/>
            <person name="Hameed K."/>
            <person name="Schadt C."/>
            <person name="Martin F."/>
            <person name="Crous P.W."/>
            <person name="Miettinen O."/>
            <person name="Magnuson J.K."/>
            <person name="Labbe J."/>
            <person name="Jacobson D."/>
            <person name="Doktycz M.J."/>
            <person name="Veneault-Fourrey C."/>
            <person name="Kuo A."/>
            <person name="Mondo S."/>
            <person name="Calhoun S."/>
            <person name="Riley R."/>
            <person name="Ohm R."/>
            <person name="LaButti K."/>
            <person name="Andreopoulos B."/>
            <person name="Pangilinan J."/>
            <person name="Nolan M."/>
            <person name="Tritt A."/>
            <person name="Clum A."/>
            <person name="Lipzen A."/>
            <person name="Daum C."/>
            <person name="Barry K."/>
            <person name="Grigoriev I.V."/>
            <person name="Vilgalys R."/>
        </authorList>
    </citation>
    <scope>NUCLEOTIDE SEQUENCE</scope>
    <source>
        <strain evidence="14">PMI_201</strain>
    </source>
</reference>
<dbReference type="SUPFAM" id="SSF54001">
    <property type="entry name" value="Cysteine proteinases"/>
    <property type="match status" value="1"/>
</dbReference>
<dbReference type="Pfam" id="PF02148">
    <property type="entry name" value="zf-UBP"/>
    <property type="match status" value="1"/>
</dbReference>
<feature type="compositionally biased region" description="Low complexity" evidence="11">
    <location>
        <begin position="547"/>
        <end position="558"/>
    </location>
</feature>
<dbReference type="Pfam" id="PF00443">
    <property type="entry name" value="UCH"/>
    <property type="match status" value="1"/>
</dbReference>
<dbReference type="AlphaFoldDB" id="A0AAD4PXF6"/>
<keyword evidence="7" id="KW-0862">Zinc</keyword>
<evidence type="ECO:0000256" key="4">
    <source>
        <dbReference type="ARBA" id="ARBA00022723"/>
    </source>
</evidence>
<evidence type="ECO:0000256" key="6">
    <source>
        <dbReference type="ARBA" id="ARBA00022771"/>
    </source>
</evidence>
<keyword evidence="4" id="KW-0479">Metal-binding</keyword>
<dbReference type="GO" id="GO:0016579">
    <property type="term" value="P:protein deubiquitination"/>
    <property type="evidence" value="ECO:0007669"/>
    <property type="project" value="InterPro"/>
</dbReference>
<dbReference type="GO" id="GO:0005681">
    <property type="term" value="C:spliceosomal complex"/>
    <property type="evidence" value="ECO:0007669"/>
    <property type="project" value="UniProtKB-KW"/>
</dbReference>
<feature type="domain" description="USP" evidence="12">
    <location>
        <begin position="212"/>
        <end position="592"/>
    </location>
</feature>
<dbReference type="GO" id="GO:0004843">
    <property type="term" value="F:cysteine-type deubiquitinase activity"/>
    <property type="evidence" value="ECO:0007669"/>
    <property type="project" value="InterPro"/>
</dbReference>
<evidence type="ECO:0000256" key="11">
    <source>
        <dbReference type="SAM" id="MobiDB-lite"/>
    </source>
</evidence>
<feature type="compositionally biased region" description="Basic and acidic residues" evidence="11">
    <location>
        <begin position="37"/>
        <end position="49"/>
    </location>
</feature>
<comment type="caution">
    <text evidence="14">The sequence shown here is derived from an EMBL/GenBank/DDBJ whole genome shotgun (WGS) entry which is preliminary data.</text>
</comment>
<proteinExistence type="inferred from homology"/>
<comment type="subcellular location">
    <subcellularLocation>
        <location evidence="1">Nucleus</location>
    </subcellularLocation>
</comment>
<feature type="region of interest" description="Disordered" evidence="11">
    <location>
        <begin position="542"/>
        <end position="561"/>
    </location>
</feature>
<dbReference type="Gene3D" id="3.90.70.10">
    <property type="entry name" value="Cysteine proteinases"/>
    <property type="match status" value="1"/>
</dbReference>
<dbReference type="PROSITE" id="PS50235">
    <property type="entry name" value="USP_3"/>
    <property type="match status" value="1"/>
</dbReference>
<dbReference type="GeneID" id="70246936"/>
<dbReference type="Gene3D" id="3.30.40.10">
    <property type="entry name" value="Zinc/RING finger domain, C3HC4 (zinc finger)"/>
    <property type="match status" value="1"/>
</dbReference>